<gene>
    <name evidence="1" type="ORF">FJK96_05295</name>
</gene>
<evidence type="ECO:0000313" key="2">
    <source>
        <dbReference type="Proteomes" id="UP000317728"/>
    </source>
</evidence>
<proteinExistence type="predicted"/>
<dbReference type="RefSeq" id="WP_075908357.1">
    <property type="nucleotide sequence ID" value="NZ_CP041150.1"/>
</dbReference>
<dbReference type="InterPro" id="IPR002825">
    <property type="entry name" value="Pept_S49_ser-pept_pro"/>
</dbReference>
<sequence length="251" mass="27149">MLDQIFPQNITYLEEVLFDCPGDKPMHVLLSSPGGDGETAIRIVRALRCRCTELTILVPDMAKSAATILCLGADRILMGPGGDLGPVDPQFQIGGRSLASAKEIVAAVDEAEARVTKSPDAYPLFSSLLADVNMLMVEQARSALARSEALVLEALLSNSRRDAERAKELATALKAPLIDDPDSHSAVISADAAAQFGLPAEKFDLQSREWEIIWQLWARYFTLGCWPNGQVAVYEGERASHVIAPPGYNAN</sequence>
<evidence type="ECO:0000313" key="1">
    <source>
        <dbReference type="EMBL" id="QDF69621.1"/>
    </source>
</evidence>
<dbReference type="Gene3D" id="3.90.226.10">
    <property type="entry name" value="2-enoyl-CoA Hydratase, Chain A, domain 1"/>
    <property type="match status" value="1"/>
</dbReference>
<dbReference type="SUPFAM" id="SSF52096">
    <property type="entry name" value="ClpP/crotonase"/>
    <property type="match status" value="1"/>
</dbReference>
<dbReference type="PANTHER" id="PTHR35984:SF1">
    <property type="entry name" value="PERIPLASMIC SERINE PROTEASE"/>
    <property type="match status" value="1"/>
</dbReference>
<dbReference type="GO" id="GO:0016020">
    <property type="term" value="C:membrane"/>
    <property type="evidence" value="ECO:0007669"/>
    <property type="project" value="InterPro"/>
</dbReference>
<dbReference type="EMBL" id="CP041150">
    <property type="protein sequence ID" value="QDF69621.1"/>
    <property type="molecule type" value="Genomic_DNA"/>
</dbReference>
<dbReference type="InterPro" id="IPR029045">
    <property type="entry name" value="ClpP/crotonase-like_dom_sf"/>
</dbReference>
<protein>
    <submittedName>
        <fullName evidence="1">Serine dehydrogenase</fullName>
    </submittedName>
</protein>
<dbReference type="Pfam" id="PF01972">
    <property type="entry name" value="SDH_protease"/>
    <property type="match status" value="1"/>
</dbReference>
<reference evidence="1 2" key="1">
    <citation type="submission" date="2019-06" db="EMBL/GenBank/DDBJ databases">
        <title>Whole geneome sequnce of Mycobacteroides chelonae M77 isolated from bovine milk from Meghalaya, India.</title>
        <authorList>
            <person name="Vise E."/>
            <person name="Das S."/>
            <person name="Garg A."/>
            <person name="Ghatak S."/>
            <person name="Shakuntala I."/>
            <person name="Milton A.A.P."/>
            <person name="Karam A."/>
            <person name="Sanjukta R."/>
            <person name="Puro K."/>
            <person name="Sen A."/>
        </authorList>
    </citation>
    <scope>NUCLEOTIDE SEQUENCE [LARGE SCALE GENOMIC DNA]</scope>
    <source>
        <strain evidence="1 2">M77</strain>
    </source>
</reference>
<accession>A0AB73TYL1</accession>
<organism evidence="1 2">
    <name type="scientific">Mycobacteroides chelonae</name>
    <name type="common">Mycobacterium chelonae</name>
    <dbReference type="NCBI Taxonomy" id="1774"/>
    <lineage>
        <taxon>Bacteria</taxon>
        <taxon>Bacillati</taxon>
        <taxon>Actinomycetota</taxon>
        <taxon>Actinomycetes</taxon>
        <taxon>Mycobacteriales</taxon>
        <taxon>Mycobacteriaceae</taxon>
        <taxon>Mycobacteroides</taxon>
    </lineage>
</organism>
<dbReference type="AlphaFoldDB" id="A0AB73TYL1"/>
<dbReference type="Proteomes" id="UP000317728">
    <property type="component" value="Chromosome"/>
</dbReference>
<name>A0AB73TYL1_MYCCH</name>
<dbReference type="PANTHER" id="PTHR35984">
    <property type="entry name" value="PERIPLASMIC SERINE PROTEASE"/>
    <property type="match status" value="1"/>
</dbReference>